<evidence type="ECO:0000313" key="3">
    <source>
        <dbReference type="Proteomes" id="UP001642464"/>
    </source>
</evidence>
<feature type="transmembrane region" description="Helical" evidence="1">
    <location>
        <begin position="35"/>
        <end position="56"/>
    </location>
</feature>
<name>A0ABP0NFC1_9DINO</name>
<evidence type="ECO:0008006" key="4">
    <source>
        <dbReference type="Google" id="ProtNLM"/>
    </source>
</evidence>
<comment type="caution">
    <text evidence="2">The sequence shown here is derived from an EMBL/GenBank/DDBJ whole genome shotgun (WGS) entry which is preliminary data.</text>
</comment>
<accession>A0ABP0NFC1</accession>
<dbReference type="EMBL" id="CAXAMM010028224">
    <property type="protein sequence ID" value="CAK9062441.1"/>
    <property type="molecule type" value="Genomic_DNA"/>
</dbReference>
<dbReference type="Proteomes" id="UP001642464">
    <property type="component" value="Unassembled WGS sequence"/>
</dbReference>
<keyword evidence="1" id="KW-0812">Transmembrane</keyword>
<gene>
    <name evidence="2" type="ORF">SCF082_LOCUS32526</name>
</gene>
<keyword evidence="1" id="KW-1133">Transmembrane helix</keyword>
<protein>
    <recommendedName>
        <fullName evidence="4">SMP-LTD domain-containing protein</fullName>
    </recommendedName>
</protein>
<reference evidence="2 3" key="1">
    <citation type="submission" date="2024-02" db="EMBL/GenBank/DDBJ databases">
        <authorList>
            <person name="Chen Y."/>
            <person name="Shah S."/>
            <person name="Dougan E. K."/>
            <person name="Thang M."/>
            <person name="Chan C."/>
        </authorList>
    </citation>
    <scope>NUCLEOTIDE SEQUENCE [LARGE SCALE GENOMIC DNA]</scope>
</reference>
<keyword evidence="1" id="KW-0472">Membrane</keyword>
<sequence>MATPNVYQPVGEPVRPPRQGFAEAWSEAARNLGPAVGILSAAAAFTFLVPAFLAMVNHLRPDHVDPRTTTAQPQIPLVDVTEAPQTTSLFDWEGWVKRALLLESPGPALQNAEKRRPRKICKAWTWRWVFESIKQRMPALPVSLGPQLPVHWARPVVEGARELEVQVQQLLAARAQVHVSSVPKGHALQVQAFVDLGWELTGRAWVDISIPCRLYPVGSRAVPVVVTVTSSSDQASRLVVMPSVVPPEGRTPGDVKSTMGALQKPLAQVRCDERRTTKVPRFRRRFAAVSPWRRFAAKGGKGGWEEGWGVAGFLGRALRTLAGATKKTARAVFARGHAAREDESRGE</sequence>
<proteinExistence type="predicted"/>
<evidence type="ECO:0000313" key="2">
    <source>
        <dbReference type="EMBL" id="CAK9062441.1"/>
    </source>
</evidence>
<evidence type="ECO:0000256" key="1">
    <source>
        <dbReference type="SAM" id="Phobius"/>
    </source>
</evidence>
<organism evidence="2 3">
    <name type="scientific">Durusdinium trenchii</name>
    <dbReference type="NCBI Taxonomy" id="1381693"/>
    <lineage>
        <taxon>Eukaryota</taxon>
        <taxon>Sar</taxon>
        <taxon>Alveolata</taxon>
        <taxon>Dinophyceae</taxon>
        <taxon>Suessiales</taxon>
        <taxon>Symbiodiniaceae</taxon>
        <taxon>Durusdinium</taxon>
    </lineage>
</organism>
<keyword evidence="3" id="KW-1185">Reference proteome</keyword>